<gene>
    <name evidence="9" type="ORF">SELMODRAFT_445790</name>
</gene>
<keyword evidence="3 7" id="KW-0812">Transmembrane</keyword>
<evidence type="ECO:0000256" key="6">
    <source>
        <dbReference type="ARBA" id="ARBA00023180"/>
    </source>
</evidence>
<dbReference type="FunCoup" id="D8SLF0">
    <property type="interactions" value="966"/>
</dbReference>
<dbReference type="OMA" id="SCSPWKV"/>
<evidence type="ECO:0000256" key="5">
    <source>
        <dbReference type="ARBA" id="ARBA00023136"/>
    </source>
</evidence>
<evidence type="ECO:0000256" key="4">
    <source>
        <dbReference type="ARBA" id="ARBA00022989"/>
    </source>
</evidence>
<dbReference type="Gramene" id="EFJ14648">
    <property type="protein sequence ID" value="EFJ14648"/>
    <property type="gene ID" value="SELMODRAFT_445790"/>
</dbReference>
<accession>D8SLF0</accession>
<comment type="subcellular location">
    <subcellularLocation>
        <location evidence="1">Membrane</location>
        <topology evidence="1">Single-pass membrane protein</topology>
    </subcellularLocation>
</comment>
<evidence type="ECO:0008006" key="11">
    <source>
        <dbReference type="Google" id="ProtNLM"/>
    </source>
</evidence>
<dbReference type="Proteomes" id="UP000001514">
    <property type="component" value="Unassembled WGS sequence"/>
</dbReference>
<keyword evidence="6" id="KW-0325">Glycoprotein</keyword>
<dbReference type="GO" id="GO:0015012">
    <property type="term" value="P:heparan sulfate proteoglycan biosynthetic process"/>
    <property type="evidence" value="ECO:0000318"/>
    <property type="project" value="GO_Central"/>
</dbReference>
<evidence type="ECO:0000256" key="3">
    <source>
        <dbReference type="ARBA" id="ARBA00022692"/>
    </source>
</evidence>
<dbReference type="InParanoid" id="D8SLF0"/>
<dbReference type="InterPro" id="IPR010635">
    <property type="entry name" value="Heparan_SO4-6-sulfoTrfase"/>
</dbReference>
<feature type="transmembrane region" description="Helical" evidence="7">
    <location>
        <begin position="493"/>
        <end position="516"/>
    </location>
</feature>
<dbReference type="KEGG" id="smo:SELMODRAFT_445790"/>
<name>D8SLF0_SELML</name>
<dbReference type="EMBL" id="GL377626">
    <property type="protein sequence ID" value="EFJ14648.1"/>
    <property type="molecule type" value="Genomic_DNA"/>
</dbReference>
<evidence type="ECO:0000313" key="9">
    <source>
        <dbReference type="EMBL" id="EFJ14648.1"/>
    </source>
</evidence>
<dbReference type="STRING" id="88036.D8SLF0"/>
<dbReference type="InterPro" id="IPR027417">
    <property type="entry name" value="P-loop_NTPase"/>
</dbReference>
<keyword evidence="10" id="KW-1185">Reference proteome</keyword>
<dbReference type="PANTHER" id="PTHR12812:SF0">
    <property type="entry name" value="HEPARAN-SULFATE 6-O-SULFOTRANSFERASE"/>
    <property type="match status" value="1"/>
</dbReference>
<feature type="chain" id="PRO_5003122821" description="Sulfotransferase" evidence="8">
    <location>
        <begin position="33"/>
        <end position="533"/>
    </location>
</feature>
<evidence type="ECO:0000256" key="8">
    <source>
        <dbReference type="SAM" id="SignalP"/>
    </source>
</evidence>
<reference evidence="9 10" key="1">
    <citation type="journal article" date="2011" name="Science">
        <title>The Selaginella genome identifies genetic changes associated with the evolution of vascular plants.</title>
        <authorList>
            <person name="Banks J.A."/>
            <person name="Nishiyama T."/>
            <person name="Hasebe M."/>
            <person name="Bowman J.L."/>
            <person name="Gribskov M."/>
            <person name="dePamphilis C."/>
            <person name="Albert V.A."/>
            <person name="Aono N."/>
            <person name="Aoyama T."/>
            <person name="Ambrose B.A."/>
            <person name="Ashton N.W."/>
            <person name="Axtell M.J."/>
            <person name="Barker E."/>
            <person name="Barker M.S."/>
            <person name="Bennetzen J.L."/>
            <person name="Bonawitz N.D."/>
            <person name="Chapple C."/>
            <person name="Cheng C."/>
            <person name="Correa L.G."/>
            <person name="Dacre M."/>
            <person name="DeBarry J."/>
            <person name="Dreyer I."/>
            <person name="Elias M."/>
            <person name="Engstrom E.M."/>
            <person name="Estelle M."/>
            <person name="Feng L."/>
            <person name="Finet C."/>
            <person name="Floyd S.K."/>
            <person name="Frommer W.B."/>
            <person name="Fujita T."/>
            <person name="Gramzow L."/>
            <person name="Gutensohn M."/>
            <person name="Harholt J."/>
            <person name="Hattori M."/>
            <person name="Heyl A."/>
            <person name="Hirai T."/>
            <person name="Hiwatashi Y."/>
            <person name="Ishikawa M."/>
            <person name="Iwata M."/>
            <person name="Karol K.G."/>
            <person name="Koehler B."/>
            <person name="Kolukisaoglu U."/>
            <person name="Kubo M."/>
            <person name="Kurata T."/>
            <person name="Lalonde S."/>
            <person name="Li K."/>
            <person name="Li Y."/>
            <person name="Litt A."/>
            <person name="Lyons E."/>
            <person name="Manning G."/>
            <person name="Maruyama T."/>
            <person name="Michael T.P."/>
            <person name="Mikami K."/>
            <person name="Miyazaki S."/>
            <person name="Morinaga S."/>
            <person name="Murata T."/>
            <person name="Mueller-Roeber B."/>
            <person name="Nelson D.R."/>
            <person name="Obara M."/>
            <person name="Oguri Y."/>
            <person name="Olmstead R.G."/>
            <person name="Onodera N."/>
            <person name="Petersen B.L."/>
            <person name="Pils B."/>
            <person name="Prigge M."/>
            <person name="Rensing S.A."/>
            <person name="Riano-Pachon D.M."/>
            <person name="Roberts A.W."/>
            <person name="Sato Y."/>
            <person name="Scheller H.V."/>
            <person name="Schulz B."/>
            <person name="Schulz C."/>
            <person name="Shakirov E.V."/>
            <person name="Shibagaki N."/>
            <person name="Shinohara N."/>
            <person name="Shippen D.E."/>
            <person name="Soerensen I."/>
            <person name="Sotooka R."/>
            <person name="Sugimoto N."/>
            <person name="Sugita M."/>
            <person name="Sumikawa N."/>
            <person name="Tanurdzic M."/>
            <person name="Theissen G."/>
            <person name="Ulvskov P."/>
            <person name="Wakazuki S."/>
            <person name="Weng J.K."/>
            <person name="Willats W.W."/>
            <person name="Wipf D."/>
            <person name="Wolf P.G."/>
            <person name="Yang L."/>
            <person name="Zimmer A.D."/>
            <person name="Zhu Q."/>
            <person name="Mitros T."/>
            <person name="Hellsten U."/>
            <person name="Loque D."/>
            <person name="Otillar R."/>
            <person name="Salamov A."/>
            <person name="Schmutz J."/>
            <person name="Shapiro H."/>
            <person name="Lindquist E."/>
            <person name="Lucas S."/>
            <person name="Rokhsar D."/>
            <person name="Grigoriev I.V."/>
        </authorList>
    </citation>
    <scope>NUCLEOTIDE SEQUENCE [LARGE SCALE GENOMIC DNA]</scope>
</reference>
<evidence type="ECO:0000256" key="2">
    <source>
        <dbReference type="ARBA" id="ARBA00022679"/>
    </source>
</evidence>
<protein>
    <recommendedName>
        <fullName evidence="11">Sulfotransferase</fullName>
    </recommendedName>
</protein>
<feature type="signal peptide" evidence="8">
    <location>
        <begin position="1"/>
        <end position="32"/>
    </location>
</feature>
<dbReference type="Gene3D" id="3.40.50.300">
    <property type="entry name" value="P-loop containing nucleotide triphosphate hydrolases"/>
    <property type="match status" value="1"/>
</dbReference>
<organism evidence="10">
    <name type="scientific">Selaginella moellendorffii</name>
    <name type="common">Spikemoss</name>
    <dbReference type="NCBI Taxonomy" id="88036"/>
    <lineage>
        <taxon>Eukaryota</taxon>
        <taxon>Viridiplantae</taxon>
        <taxon>Streptophyta</taxon>
        <taxon>Embryophyta</taxon>
        <taxon>Tracheophyta</taxon>
        <taxon>Lycopodiopsida</taxon>
        <taxon>Selaginellales</taxon>
        <taxon>Selaginellaceae</taxon>
        <taxon>Selaginella</taxon>
    </lineage>
</organism>
<dbReference type="HOGENOM" id="CLU_038430_0_0_1"/>
<keyword evidence="5 7" id="KW-0472">Membrane</keyword>
<keyword evidence="2" id="KW-0808">Transferase</keyword>
<evidence type="ECO:0000313" key="10">
    <source>
        <dbReference type="Proteomes" id="UP000001514"/>
    </source>
</evidence>
<dbReference type="OrthoDB" id="406981at2759"/>
<keyword evidence="4 7" id="KW-1133">Transmembrane helix</keyword>
<evidence type="ECO:0000256" key="1">
    <source>
        <dbReference type="ARBA" id="ARBA00004167"/>
    </source>
</evidence>
<evidence type="ECO:0000256" key="7">
    <source>
        <dbReference type="SAM" id="Phobius"/>
    </source>
</evidence>
<dbReference type="PANTHER" id="PTHR12812">
    <property type="entry name" value="HEPARAN SULFATE 6-O-SULFOTRANSFERASE 3"/>
    <property type="match status" value="1"/>
</dbReference>
<dbReference type="eggNOG" id="ENOG502QVVW">
    <property type="taxonomic scope" value="Eukaryota"/>
</dbReference>
<dbReference type="GO" id="GO:0016020">
    <property type="term" value="C:membrane"/>
    <property type="evidence" value="ECO:0007669"/>
    <property type="project" value="UniProtKB-SubCell"/>
</dbReference>
<keyword evidence="8" id="KW-0732">Signal</keyword>
<dbReference type="AlphaFoldDB" id="D8SLF0"/>
<proteinExistence type="predicted"/>
<dbReference type="GO" id="GO:0017095">
    <property type="term" value="F:heparan sulfate 6-sulfotransferase activity"/>
    <property type="evidence" value="ECO:0000318"/>
    <property type="project" value="GO_Central"/>
</dbReference>
<sequence>MRKALASSRWWHWRWRSLSALLLWMIIVAASGSSENPWGERERCEALVRRWAGQEIWNMEEESGMDLDGSRKWELQDLLFFLHVPRTGGRNYNQCFLKNMFSSEELCPRSYDKLRMDLSKPNCSLLSTHDDYSILSMLPKARTSTITNIRDPMNRVLSSYEFSVEVAARFLRRTRSMLRRIGPKTQKAMSTLDIWPWKYLVPLLQRDLFERRDLRAAHLVEQPQKPANVYDVPAFVMPLKEFVDHPAVHELVHNGQTFQVAGITNNSYLKEANDIRYCVTQFEELGEHVLHVAKRRLNGMLYVGLTERHKESAEILVHLVGRQIATRNLHKETSSTAKQTATYPDYGLNMNLTAGNDTSYGDFISHMVTSYEQCSSSLRNAQVQRRIMSLETIAPVNFSKEARKTIPGDTVARILQLNSLDFELYQHAKQLFQLEQEFLKNHADELETFEPDGRHGLEEHITSLHATGIVGSRDAAAYVLEEDRNRLGVTRDAAIFILGCSVVLSALGIYSLVNFLSRSARAKSRGATALQRK</sequence>